<dbReference type="PANTHER" id="PTHR12697">
    <property type="entry name" value="PBS LYASE HEAT-LIKE PROTEIN"/>
    <property type="match status" value="1"/>
</dbReference>
<sequence length="351" mass="40374">MQYLKDRRNRYRIARYQAWEGQLTDYLFKRGYERDGFGQVAWSDRWLFRDFLARYQSTIAGQESELLRELYLSMGIHTSLPGRLQDRDPKIRAQAAKEIAVFRLDEPAEHAPPPVTERPWRWKPGVRMEGYLDQVLPLLDDPVPFVAHTAALTLTRSRSLKYAEPVLAWVMREELYQRERLLRVLEGFGPTLLPWMKENLESPNQNPEPWILYALLAGSHRHRESLPRLLWLLEVPNVDLRASVLKALIILADPAVYPKVRSFASSPAWEIRTQVARALGVLGGPSAVPDLLPLMADPVYEVRRNAAQSLVDLGHSGVSALTWLANDPAADRFARDIARERLEWADERGHM</sequence>
<dbReference type="InterPro" id="IPR011989">
    <property type="entry name" value="ARM-like"/>
</dbReference>
<dbReference type="SUPFAM" id="SSF48371">
    <property type="entry name" value="ARM repeat"/>
    <property type="match status" value="2"/>
</dbReference>
<evidence type="ECO:0000313" key="2">
    <source>
        <dbReference type="Proteomes" id="UP001165044"/>
    </source>
</evidence>
<organism evidence="1 2">
    <name type="scientific">Geothrix edaphica</name>
    <dbReference type="NCBI Taxonomy" id="2927976"/>
    <lineage>
        <taxon>Bacteria</taxon>
        <taxon>Pseudomonadati</taxon>
        <taxon>Acidobacteriota</taxon>
        <taxon>Holophagae</taxon>
        <taxon>Holophagales</taxon>
        <taxon>Holophagaceae</taxon>
        <taxon>Geothrix</taxon>
    </lineage>
</organism>
<protein>
    <recommendedName>
        <fullName evidence="3">HEAT repeat domain-containing protein</fullName>
    </recommendedName>
</protein>
<dbReference type="EMBL" id="BSDC01000001">
    <property type="protein sequence ID" value="GLH65786.1"/>
    <property type="molecule type" value="Genomic_DNA"/>
</dbReference>
<dbReference type="Gene3D" id="1.25.10.10">
    <property type="entry name" value="Leucine-rich Repeat Variant"/>
    <property type="match status" value="2"/>
</dbReference>
<evidence type="ECO:0000313" key="1">
    <source>
        <dbReference type="EMBL" id="GLH65786.1"/>
    </source>
</evidence>
<dbReference type="InterPro" id="IPR004155">
    <property type="entry name" value="PBS_lyase_HEAT"/>
</dbReference>
<gene>
    <name evidence="1" type="ORF">GETHED_01500</name>
</gene>
<dbReference type="SMART" id="SM00567">
    <property type="entry name" value="EZ_HEAT"/>
    <property type="match status" value="4"/>
</dbReference>
<reference evidence="1" key="1">
    <citation type="journal article" date="2023" name="Antonie Van Leeuwenhoek">
        <title>Mesoterricola silvestris gen. nov., sp. nov., Mesoterricola sediminis sp. nov., Geothrix oryzae sp. nov., Geothrix edaphica sp. nov., Geothrix rubra sp. nov., and Geothrix limicola sp. nov., six novel members of Acidobacteriota isolated from soils.</title>
        <authorList>
            <person name="Itoh H."/>
            <person name="Sugisawa Y."/>
            <person name="Mise K."/>
            <person name="Xu Z."/>
            <person name="Kuniyasu M."/>
            <person name="Ushijima N."/>
            <person name="Kawano K."/>
            <person name="Kobayashi E."/>
            <person name="Shiratori Y."/>
            <person name="Masuda Y."/>
            <person name="Senoo K."/>
        </authorList>
    </citation>
    <scope>NUCLEOTIDE SEQUENCE</scope>
    <source>
        <strain evidence="1">Red802</strain>
    </source>
</reference>
<dbReference type="Pfam" id="PF13646">
    <property type="entry name" value="HEAT_2"/>
    <property type="match status" value="1"/>
</dbReference>
<keyword evidence="2" id="KW-1185">Reference proteome</keyword>
<proteinExistence type="predicted"/>
<evidence type="ECO:0008006" key="3">
    <source>
        <dbReference type="Google" id="ProtNLM"/>
    </source>
</evidence>
<dbReference type="Proteomes" id="UP001165044">
    <property type="component" value="Unassembled WGS sequence"/>
</dbReference>
<comment type="caution">
    <text evidence="1">The sequence shown here is derived from an EMBL/GenBank/DDBJ whole genome shotgun (WGS) entry which is preliminary data.</text>
</comment>
<dbReference type="PANTHER" id="PTHR12697:SF5">
    <property type="entry name" value="DEOXYHYPUSINE HYDROXYLASE"/>
    <property type="match status" value="1"/>
</dbReference>
<name>A0ABQ5PUM3_9BACT</name>
<dbReference type="InterPro" id="IPR016024">
    <property type="entry name" value="ARM-type_fold"/>
</dbReference>
<accession>A0ABQ5PUM3</accession>